<protein>
    <recommendedName>
        <fullName evidence="3">Deoxyribodipyrimidine photo-lyase</fullName>
        <ecNumber evidence="2">4.1.99.3</ecNumber>
    </recommendedName>
</protein>
<evidence type="ECO:0000313" key="13">
    <source>
        <dbReference type="Proteomes" id="UP000442244"/>
    </source>
</evidence>
<dbReference type="Pfam" id="PF00875">
    <property type="entry name" value="DNA_photolyase"/>
    <property type="match status" value="1"/>
</dbReference>
<dbReference type="Gene3D" id="3.40.50.620">
    <property type="entry name" value="HUPs"/>
    <property type="match status" value="1"/>
</dbReference>
<feature type="site" description="Electron transfer via tryptophanyl radical" evidence="9">
    <location>
        <position position="352"/>
    </location>
</feature>
<evidence type="ECO:0000256" key="10">
    <source>
        <dbReference type="RuleBase" id="RU004182"/>
    </source>
</evidence>
<dbReference type="PROSITE" id="PS51645">
    <property type="entry name" value="PHR_CRY_ALPHA_BETA"/>
    <property type="match status" value="1"/>
</dbReference>
<evidence type="ECO:0000313" key="12">
    <source>
        <dbReference type="EMBL" id="TYC47134.1"/>
    </source>
</evidence>
<evidence type="ECO:0000259" key="11">
    <source>
        <dbReference type="PROSITE" id="PS51645"/>
    </source>
</evidence>
<comment type="caution">
    <text evidence="12">The sequence shown here is derived from an EMBL/GenBank/DDBJ whole genome shotgun (WGS) entry which is preliminary data.</text>
</comment>
<dbReference type="GO" id="GO:0009416">
    <property type="term" value="P:response to light stimulus"/>
    <property type="evidence" value="ECO:0007669"/>
    <property type="project" value="TreeGrafter"/>
</dbReference>
<feature type="binding site" evidence="8">
    <location>
        <begin position="232"/>
        <end position="236"/>
    </location>
    <ligand>
        <name>FAD</name>
        <dbReference type="ChEBI" id="CHEBI:57692"/>
    </ligand>
</feature>
<keyword evidence="4 8" id="KW-0285">Flavoprotein</keyword>
<comment type="catalytic activity">
    <reaction evidence="7">
        <text>cyclobutadipyrimidine (in DNA) = 2 pyrimidine residues (in DNA).</text>
        <dbReference type="EC" id="4.1.99.3"/>
    </reaction>
</comment>
<accession>A0A6P2CNI8</accession>
<dbReference type="SUPFAM" id="SSF52425">
    <property type="entry name" value="Cryptochrome/photolyase, N-terminal domain"/>
    <property type="match status" value="1"/>
</dbReference>
<dbReference type="PROSITE" id="PS00691">
    <property type="entry name" value="DNA_PHOTOLYASES_1_2"/>
    <property type="match status" value="1"/>
</dbReference>
<evidence type="ECO:0000256" key="5">
    <source>
        <dbReference type="ARBA" id="ARBA00022827"/>
    </source>
</evidence>
<feature type="binding site" evidence="8">
    <location>
        <begin position="365"/>
        <end position="367"/>
    </location>
    <ligand>
        <name>FAD</name>
        <dbReference type="ChEBI" id="CHEBI:57692"/>
    </ligand>
</feature>
<feature type="binding site" evidence="8">
    <location>
        <begin position="268"/>
        <end position="275"/>
    </location>
    <ligand>
        <name>FAD</name>
        <dbReference type="ChEBI" id="CHEBI:57692"/>
    </ligand>
</feature>
<feature type="domain" description="Photolyase/cryptochrome alpha/beta" evidence="11">
    <location>
        <begin position="1"/>
        <end position="130"/>
    </location>
</feature>
<dbReference type="GO" id="GO:0000719">
    <property type="term" value="P:photoreactive repair"/>
    <property type="evidence" value="ECO:0007669"/>
    <property type="project" value="UniProtKB-ARBA"/>
</dbReference>
<evidence type="ECO:0000256" key="8">
    <source>
        <dbReference type="PIRSR" id="PIRSR602081-1"/>
    </source>
</evidence>
<dbReference type="EMBL" id="SDGY01000001">
    <property type="protein sequence ID" value="TYC47134.1"/>
    <property type="molecule type" value="Genomic_DNA"/>
</dbReference>
<dbReference type="EC" id="4.1.99.3" evidence="2"/>
<dbReference type="InterPro" id="IPR014729">
    <property type="entry name" value="Rossmann-like_a/b/a_fold"/>
</dbReference>
<dbReference type="PANTHER" id="PTHR11455">
    <property type="entry name" value="CRYPTOCHROME"/>
    <property type="match status" value="1"/>
</dbReference>
<dbReference type="PROSITE" id="PS00394">
    <property type="entry name" value="DNA_PHOTOLYASES_1_1"/>
    <property type="match status" value="1"/>
</dbReference>
<dbReference type="RefSeq" id="WP_148604642.1">
    <property type="nucleotide sequence ID" value="NZ_SDGY01000001.1"/>
</dbReference>
<evidence type="ECO:0000256" key="2">
    <source>
        <dbReference type="ARBA" id="ARBA00013149"/>
    </source>
</evidence>
<keyword evidence="13" id="KW-1185">Reference proteome</keyword>
<keyword evidence="6 10" id="KW-0157">Chromophore</keyword>
<comment type="cofactor">
    <cofactor evidence="1">
        <name>(6R)-5,10-methylene-5,6,7,8-tetrahydrofolate</name>
        <dbReference type="ChEBI" id="CHEBI:15636"/>
    </cofactor>
</comment>
<dbReference type="Gene3D" id="1.10.579.10">
    <property type="entry name" value="DNA Cyclobutane Dipyrimidine Photolyase, subunit A, domain 3"/>
    <property type="match status" value="1"/>
</dbReference>
<evidence type="ECO:0000256" key="1">
    <source>
        <dbReference type="ARBA" id="ARBA00001932"/>
    </source>
</evidence>
<dbReference type="SUPFAM" id="SSF48173">
    <property type="entry name" value="Cryptochrome/photolyase FAD-binding domain"/>
    <property type="match status" value="1"/>
</dbReference>
<dbReference type="FunFam" id="1.10.579.10:FF:000003">
    <property type="entry name" value="Deoxyribodipyrimidine photo-lyase"/>
    <property type="match status" value="1"/>
</dbReference>
<dbReference type="InterPro" id="IPR002081">
    <property type="entry name" value="Cryptochrome/DNA_photolyase_1"/>
</dbReference>
<dbReference type="InterPro" id="IPR005101">
    <property type="entry name" value="Cryptochr/Photolyase_FAD-bd"/>
</dbReference>
<dbReference type="PANTHER" id="PTHR11455:SF9">
    <property type="entry name" value="CRYPTOCHROME CIRCADIAN CLOCK 5 ISOFORM X1"/>
    <property type="match status" value="1"/>
</dbReference>
<dbReference type="Gene3D" id="1.25.40.80">
    <property type="match status" value="1"/>
</dbReference>
<comment type="cofactor">
    <cofactor evidence="8">
        <name>FAD</name>
        <dbReference type="ChEBI" id="CHEBI:57692"/>
    </cofactor>
    <text evidence="8">Binds 1 FAD per subunit.</text>
</comment>
<dbReference type="AlphaFoldDB" id="A0A6P2CNI8"/>
<keyword evidence="5 8" id="KW-0274">FAD</keyword>
<dbReference type="GO" id="GO:0071949">
    <property type="term" value="F:FAD binding"/>
    <property type="evidence" value="ECO:0007669"/>
    <property type="project" value="TreeGrafter"/>
</dbReference>
<dbReference type="OrthoDB" id="9772484at2"/>
<feature type="site" description="Electron transfer via tryptophanyl radical" evidence="9">
    <location>
        <position position="299"/>
    </location>
</feature>
<evidence type="ECO:0000256" key="6">
    <source>
        <dbReference type="ARBA" id="ARBA00022991"/>
    </source>
</evidence>
<dbReference type="Pfam" id="PF03441">
    <property type="entry name" value="FAD_binding_7"/>
    <property type="match status" value="1"/>
</dbReference>
<evidence type="ECO:0000256" key="3">
    <source>
        <dbReference type="ARBA" id="ARBA00014046"/>
    </source>
</evidence>
<name>A0A6P2CNI8_9LACO</name>
<feature type="site" description="Electron transfer via tryptophanyl radical" evidence="9">
    <location>
        <position position="375"/>
    </location>
</feature>
<evidence type="ECO:0000256" key="4">
    <source>
        <dbReference type="ARBA" id="ARBA00022630"/>
    </source>
</evidence>
<dbReference type="InterPro" id="IPR036134">
    <property type="entry name" value="Crypto/Photolyase_FAD-like_sf"/>
</dbReference>
<dbReference type="Proteomes" id="UP000442244">
    <property type="component" value="Unassembled WGS sequence"/>
</dbReference>
<dbReference type="InterPro" id="IPR018394">
    <property type="entry name" value="DNA_photolyase_1_CS_C"/>
</dbReference>
<dbReference type="InterPro" id="IPR006050">
    <property type="entry name" value="DNA_photolyase_N"/>
</dbReference>
<feature type="binding site" evidence="8">
    <location>
        <position position="220"/>
    </location>
    <ligand>
        <name>FAD</name>
        <dbReference type="ChEBI" id="CHEBI:57692"/>
    </ligand>
</feature>
<proteinExistence type="inferred from homology"/>
<dbReference type="GO" id="GO:0003904">
    <property type="term" value="F:deoxyribodipyrimidine photo-lyase activity"/>
    <property type="evidence" value="ECO:0007669"/>
    <property type="project" value="UniProtKB-EC"/>
</dbReference>
<reference evidence="12 13" key="1">
    <citation type="submission" date="2019-01" db="EMBL/GenBank/DDBJ databases">
        <title>Leuconostoc litchii sp. nov., a novel lactic acid bacterium isolated from lychee.</title>
        <authorList>
            <person name="Wang L.-T."/>
        </authorList>
    </citation>
    <scope>NUCLEOTIDE SEQUENCE [LARGE SCALE GENOMIC DNA]</scope>
    <source>
        <strain evidence="12 13">MB7</strain>
    </source>
</reference>
<comment type="similarity">
    <text evidence="10">Belongs to the DNA photolyase family.</text>
</comment>
<evidence type="ECO:0000256" key="7">
    <source>
        <dbReference type="ARBA" id="ARBA00033999"/>
    </source>
</evidence>
<dbReference type="GO" id="GO:0003677">
    <property type="term" value="F:DNA binding"/>
    <property type="evidence" value="ECO:0007669"/>
    <property type="project" value="TreeGrafter"/>
</dbReference>
<keyword evidence="12" id="KW-0456">Lyase</keyword>
<dbReference type="PRINTS" id="PR00147">
    <property type="entry name" value="DNAPHOTLYASE"/>
</dbReference>
<sequence length="469" mass="55146">MTSVMWFRRDLRLKDNIALLNAIKKGNKVFCVFHINPEQLTKPDTVNQSAFFASVKYFKDELKAQDIQLNILYGDLQESFQYLKDKVPDWQDIFFNFDEKGFGRQRDQKMVTFFENTLHIKAHPFVDYNLHGATEIKKDSGEGYKVFTPYFKKWINQVKPVPKVYDYTLLQKSKSPLFSENDFRLSKLVQNQRKFITNHLGTKNAEKALHYFITNNLAQYDQNRDIPALDKTSHLSRYLRTGEISIRTIWQAVVQAPDSNGKSSFIKELCWRDFYNMIYVMYPNQQQVSIKQEFEQVDWINDQEQFELWKSGQTGFPIVDAGMRQLNKQGWMHNRLRMIVASFLTKDLLIDWRWGEAYFHEKLLDYDAASNIGGWQWAASTGTDSVPYFRIFNPKIQSQKFDPDGLFIKQYVPELKNIDTKMIHEPNKLSVADQKKFGVTLGRMYPLPIVDHAQARKRAISFYEASKDV</sequence>
<dbReference type="InterPro" id="IPR036155">
    <property type="entry name" value="Crypto/Photolyase_N_sf"/>
</dbReference>
<organism evidence="12 13">
    <name type="scientific">Leuconostoc litchii</name>
    <dbReference type="NCBI Taxonomy" id="1981069"/>
    <lineage>
        <taxon>Bacteria</taxon>
        <taxon>Bacillati</taxon>
        <taxon>Bacillota</taxon>
        <taxon>Bacilli</taxon>
        <taxon>Lactobacillales</taxon>
        <taxon>Lactobacillaceae</taxon>
        <taxon>Leuconostoc</taxon>
    </lineage>
</organism>
<gene>
    <name evidence="12" type="ORF">ESZ47_03090</name>
</gene>
<evidence type="ECO:0000256" key="9">
    <source>
        <dbReference type="PIRSR" id="PIRSR602081-2"/>
    </source>
</evidence>
<feature type="binding site" evidence="8">
    <location>
        <position position="265"/>
    </location>
    <ligand>
        <name>FAD</name>
        <dbReference type="ChEBI" id="CHEBI:57692"/>
    </ligand>
</feature>